<evidence type="ECO:0000313" key="3">
    <source>
        <dbReference type="WBParaSite" id="ACAC_0001376901-mRNA-1"/>
    </source>
</evidence>
<dbReference type="Proteomes" id="UP000035642">
    <property type="component" value="Unassembled WGS sequence"/>
</dbReference>
<name>A0A0K0DPT0_ANGCA</name>
<sequence length="298" mass="34408">MFSGRSTLRKVGGMPQQEENRNTGTDDVCHNELVATDMRVRHQTQPRDITPRSLPVPISGSSSNGFYVGTVRDPRRYSLVAMIRANEKKSYGVRSRRRVPSSSMSSTSDKALKEECEEFQKENCYDREFTTFFFDEEMHLLANELAKSDRRHNLMSYEKLASPVMEDEPIQNYEDLVPGRHRRSGNERVHPNNLYTAFSRSRKRLERDLPSWIDVDPNGKNDELKYWQDRINYVYQNSSKPSLHRNRAFRNNRDAGVEEFHSETELDSSCAGSTPSQQELCDISGEIFGFSDVESDLD</sequence>
<evidence type="ECO:0000256" key="1">
    <source>
        <dbReference type="SAM" id="MobiDB-lite"/>
    </source>
</evidence>
<dbReference type="WBParaSite" id="ACAC_0001376901-mRNA-1">
    <property type="protein sequence ID" value="ACAC_0001376901-mRNA-1"/>
    <property type="gene ID" value="ACAC_0001376901"/>
</dbReference>
<feature type="region of interest" description="Disordered" evidence="1">
    <location>
        <begin position="1"/>
        <end position="26"/>
    </location>
</feature>
<protein>
    <submittedName>
        <fullName evidence="3">Uncharacterized protein</fullName>
    </submittedName>
</protein>
<reference evidence="2" key="1">
    <citation type="submission" date="2012-09" db="EMBL/GenBank/DDBJ databases">
        <authorList>
            <person name="Martin A.A."/>
        </authorList>
    </citation>
    <scope>NUCLEOTIDE SEQUENCE</scope>
</reference>
<reference evidence="3" key="2">
    <citation type="submission" date="2017-02" db="UniProtKB">
        <authorList>
            <consortium name="WormBaseParasite"/>
        </authorList>
    </citation>
    <scope>IDENTIFICATION</scope>
</reference>
<keyword evidence="2" id="KW-1185">Reference proteome</keyword>
<dbReference type="AlphaFoldDB" id="A0A0K0DPT0"/>
<organism evidence="2 3">
    <name type="scientific">Angiostrongylus cantonensis</name>
    <name type="common">Rat lungworm</name>
    <dbReference type="NCBI Taxonomy" id="6313"/>
    <lineage>
        <taxon>Eukaryota</taxon>
        <taxon>Metazoa</taxon>
        <taxon>Ecdysozoa</taxon>
        <taxon>Nematoda</taxon>
        <taxon>Chromadorea</taxon>
        <taxon>Rhabditida</taxon>
        <taxon>Rhabditina</taxon>
        <taxon>Rhabditomorpha</taxon>
        <taxon>Strongyloidea</taxon>
        <taxon>Metastrongylidae</taxon>
        <taxon>Angiostrongylus</taxon>
    </lineage>
</organism>
<accession>A0A0K0DPT0</accession>
<evidence type="ECO:0000313" key="2">
    <source>
        <dbReference type="Proteomes" id="UP000035642"/>
    </source>
</evidence>
<proteinExistence type="predicted"/>